<organism evidence="1 2">
    <name type="scientific">Oryza meyeriana var. granulata</name>
    <dbReference type="NCBI Taxonomy" id="110450"/>
    <lineage>
        <taxon>Eukaryota</taxon>
        <taxon>Viridiplantae</taxon>
        <taxon>Streptophyta</taxon>
        <taxon>Embryophyta</taxon>
        <taxon>Tracheophyta</taxon>
        <taxon>Spermatophyta</taxon>
        <taxon>Magnoliopsida</taxon>
        <taxon>Liliopsida</taxon>
        <taxon>Poales</taxon>
        <taxon>Poaceae</taxon>
        <taxon>BOP clade</taxon>
        <taxon>Oryzoideae</taxon>
        <taxon>Oryzeae</taxon>
        <taxon>Oryzinae</taxon>
        <taxon>Oryza</taxon>
        <taxon>Oryza meyeriana</taxon>
    </lineage>
</organism>
<gene>
    <name evidence="1" type="ORF">E2562_000838</name>
</gene>
<accession>A0A6G1CY62</accession>
<comment type="caution">
    <text evidence="1">The sequence shown here is derived from an EMBL/GenBank/DDBJ whole genome shotgun (WGS) entry which is preliminary data.</text>
</comment>
<dbReference type="Proteomes" id="UP000479710">
    <property type="component" value="Unassembled WGS sequence"/>
</dbReference>
<sequence length="70" mass="8326">MAKSYEELPSASAPAERRDVGLVKTERRNNTFARLKERYNESVYFLESWDAVIVPVLRRYGEGKRDRYER</sequence>
<name>A0A6G1CY62_9ORYZ</name>
<keyword evidence="2" id="KW-1185">Reference proteome</keyword>
<dbReference type="EMBL" id="SPHZ02000007">
    <property type="protein sequence ID" value="KAF0905027.1"/>
    <property type="molecule type" value="Genomic_DNA"/>
</dbReference>
<dbReference type="AlphaFoldDB" id="A0A6G1CY62"/>
<evidence type="ECO:0000313" key="2">
    <source>
        <dbReference type="Proteomes" id="UP000479710"/>
    </source>
</evidence>
<evidence type="ECO:0000313" key="1">
    <source>
        <dbReference type="EMBL" id="KAF0905027.1"/>
    </source>
</evidence>
<reference evidence="1 2" key="1">
    <citation type="submission" date="2019-11" db="EMBL/GenBank/DDBJ databases">
        <title>Whole genome sequence of Oryza granulata.</title>
        <authorList>
            <person name="Li W."/>
        </authorList>
    </citation>
    <scope>NUCLEOTIDE SEQUENCE [LARGE SCALE GENOMIC DNA]</scope>
    <source>
        <strain evidence="2">cv. Menghai</strain>
        <tissue evidence="1">Leaf</tissue>
    </source>
</reference>
<protein>
    <submittedName>
        <fullName evidence="1">Uncharacterized protein</fullName>
    </submittedName>
</protein>
<proteinExistence type="predicted"/>